<dbReference type="EMBL" id="JALIDZ010000002">
    <property type="protein sequence ID" value="MCT8971072.1"/>
    <property type="molecule type" value="Genomic_DNA"/>
</dbReference>
<keyword evidence="6" id="KW-0808">Transferase</keyword>
<evidence type="ECO:0000256" key="4">
    <source>
        <dbReference type="PIRSR" id="PIRSR000390-2"/>
    </source>
</evidence>
<organism evidence="6 7">
    <name type="scientific">Microbaculum marinisediminis</name>
    <dbReference type="NCBI Taxonomy" id="2931392"/>
    <lineage>
        <taxon>Bacteria</taxon>
        <taxon>Pseudomonadati</taxon>
        <taxon>Pseudomonadota</taxon>
        <taxon>Alphaproteobacteria</taxon>
        <taxon>Hyphomicrobiales</taxon>
        <taxon>Tepidamorphaceae</taxon>
        <taxon>Microbaculum</taxon>
    </lineage>
</organism>
<comment type="caution">
    <text evidence="6">The sequence shown here is derived from an EMBL/GenBank/DDBJ whole genome shotgun (WGS) entry which is preliminary data.</text>
</comment>
<sequence length="371" mass="39829">MIPFQDLGAQHRALRDELLPEITAILDSGRFVLGEPVETFETDFAAFCGTRDAVTVNSGTSALHLALLAAGVGPGDEVVTVSMTFVATVAAILYCGATPVYVDIDPDTWTMDSAALKTAITPRTKAIVPVHLHGRIADMSAIMEIARDREIVVIEDAAQAHGAERDGTCAGAFADLGCFSFYPGKNLGAAGEGGAVVTNRPDLAERMRVLRDWGQAGKYNHVVQGFNYRMDALQAAILKVKLRHLPAWTEQRQEAGALYDRLLADIDVGRPAPAGRDHVYHVYAITAANRDRLQADLTVAGIATGIHYPRPVHLQKAYADCRYPAGSLPVTEAFASTTLSLPIFPEITAEQIQTVATTLASIREKDHADAA</sequence>
<dbReference type="GO" id="GO:0030170">
    <property type="term" value="F:pyridoxal phosphate binding"/>
    <property type="evidence" value="ECO:0007669"/>
    <property type="project" value="UniProtKB-ARBA"/>
</dbReference>
<feature type="active site" description="Proton acceptor" evidence="3">
    <location>
        <position position="185"/>
    </location>
</feature>
<comment type="similarity">
    <text evidence="2 5">Belongs to the DegT/DnrJ/EryC1 family.</text>
</comment>
<evidence type="ECO:0000256" key="1">
    <source>
        <dbReference type="ARBA" id="ARBA00022898"/>
    </source>
</evidence>
<keyword evidence="7" id="KW-1185">Reference proteome</keyword>
<dbReference type="InterPro" id="IPR015424">
    <property type="entry name" value="PyrdxlP-dep_Trfase"/>
</dbReference>
<evidence type="ECO:0000313" key="7">
    <source>
        <dbReference type="Proteomes" id="UP001320898"/>
    </source>
</evidence>
<evidence type="ECO:0000256" key="3">
    <source>
        <dbReference type="PIRSR" id="PIRSR000390-1"/>
    </source>
</evidence>
<accession>A0AAW5QT61</accession>
<keyword evidence="1 4" id="KW-0663">Pyridoxal phosphate</keyword>
<dbReference type="RefSeq" id="WP_261614643.1">
    <property type="nucleotide sequence ID" value="NZ_JALIDZ010000002.1"/>
</dbReference>
<proteinExistence type="inferred from homology"/>
<feature type="modified residue" description="N6-(pyridoxal phosphate)lysine" evidence="4">
    <location>
        <position position="185"/>
    </location>
</feature>
<dbReference type="InterPro" id="IPR015421">
    <property type="entry name" value="PyrdxlP-dep_Trfase_major"/>
</dbReference>
<dbReference type="PIRSF" id="PIRSF000390">
    <property type="entry name" value="PLP_StrS"/>
    <property type="match status" value="1"/>
</dbReference>
<protein>
    <submittedName>
        <fullName evidence="6">DegT/DnrJ/EryC1/StrS family aminotransferase</fullName>
    </submittedName>
</protein>
<evidence type="ECO:0000256" key="2">
    <source>
        <dbReference type="ARBA" id="ARBA00037999"/>
    </source>
</evidence>
<reference evidence="6 7" key="1">
    <citation type="submission" date="2022-04" db="EMBL/GenBank/DDBJ databases">
        <authorList>
            <person name="Ye Y.-Q."/>
            <person name="Du Z.-J."/>
        </authorList>
    </citation>
    <scope>NUCLEOTIDE SEQUENCE [LARGE SCALE GENOMIC DNA]</scope>
    <source>
        <strain evidence="6 7">A6E488</strain>
    </source>
</reference>
<evidence type="ECO:0000256" key="5">
    <source>
        <dbReference type="RuleBase" id="RU004508"/>
    </source>
</evidence>
<dbReference type="GO" id="GO:0008483">
    <property type="term" value="F:transaminase activity"/>
    <property type="evidence" value="ECO:0007669"/>
    <property type="project" value="UniProtKB-KW"/>
</dbReference>
<dbReference type="Gene3D" id="3.90.1150.10">
    <property type="entry name" value="Aspartate Aminotransferase, domain 1"/>
    <property type="match status" value="1"/>
</dbReference>
<dbReference type="Pfam" id="PF01041">
    <property type="entry name" value="DegT_DnrJ_EryC1"/>
    <property type="match status" value="1"/>
</dbReference>
<dbReference type="SUPFAM" id="SSF53383">
    <property type="entry name" value="PLP-dependent transferases"/>
    <property type="match status" value="1"/>
</dbReference>
<dbReference type="Proteomes" id="UP001320898">
    <property type="component" value="Unassembled WGS sequence"/>
</dbReference>
<dbReference type="GO" id="GO:0000271">
    <property type="term" value="P:polysaccharide biosynthetic process"/>
    <property type="evidence" value="ECO:0007669"/>
    <property type="project" value="TreeGrafter"/>
</dbReference>
<name>A0AAW5QT61_9HYPH</name>
<dbReference type="Gene3D" id="3.40.640.10">
    <property type="entry name" value="Type I PLP-dependent aspartate aminotransferase-like (Major domain)"/>
    <property type="match status" value="1"/>
</dbReference>
<dbReference type="FunFam" id="3.40.640.10:FF:000089">
    <property type="entry name" value="Aminotransferase, DegT/DnrJ/EryC1/StrS family"/>
    <property type="match status" value="1"/>
</dbReference>
<dbReference type="PANTHER" id="PTHR30244">
    <property type="entry name" value="TRANSAMINASE"/>
    <property type="match status" value="1"/>
</dbReference>
<dbReference type="InterPro" id="IPR015422">
    <property type="entry name" value="PyrdxlP-dep_Trfase_small"/>
</dbReference>
<evidence type="ECO:0000313" key="6">
    <source>
        <dbReference type="EMBL" id="MCT8971072.1"/>
    </source>
</evidence>
<dbReference type="CDD" id="cd00616">
    <property type="entry name" value="AHBA_syn"/>
    <property type="match status" value="1"/>
</dbReference>
<dbReference type="InterPro" id="IPR000653">
    <property type="entry name" value="DegT/StrS_aminotransferase"/>
</dbReference>
<gene>
    <name evidence="6" type="ORF">MUB46_04290</name>
</gene>
<dbReference type="AlphaFoldDB" id="A0AAW5QT61"/>
<keyword evidence="6" id="KW-0032">Aminotransferase</keyword>
<dbReference type="PANTHER" id="PTHR30244:SF36">
    <property type="entry name" value="3-OXO-GLUCOSE-6-PHOSPHATE:GLUTAMATE AMINOTRANSFERASE"/>
    <property type="match status" value="1"/>
</dbReference>